<gene>
    <name evidence="2" type="ORF">GMD92_02905</name>
</gene>
<dbReference type="Pfam" id="PF00535">
    <property type="entry name" value="Glycos_transf_2"/>
    <property type="match status" value="1"/>
</dbReference>
<evidence type="ECO:0000313" key="3">
    <source>
        <dbReference type="Proteomes" id="UP000448908"/>
    </source>
</evidence>
<dbReference type="Proteomes" id="UP000448908">
    <property type="component" value="Unassembled WGS sequence"/>
</dbReference>
<dbReference type="RefSeq" id="WP_155152238.1">
    <property type="nucleotide sequence ID" value="NZ_WNCU01000014.1"/>
</dbReference>
<comment type="caution">
    <text evidence="2">The sequence shown here is derived from an EMBL/GenBank/DDBJ whole genome shotgun (WGS) entry which is preliminary data.</text>
</comment>
<evidence type="ECO:0000259" key="1">
    <source>
        <dbReference type="Pfam" id="PF00535"/>
    </source>
</evidence>
<dbReference type="GO" id="GO:0016758">
    <property type="term" value="F:hexosyltransferase activity"/>
    <property type="evidence" value="ECO:0007669"/>
    <property type="project" value="UniProtKB-ARBA"/>
</dbReference>
<dbReference type="PANTHER" id="PTHR22916:SF3">
    <property type="entry name" value="UDP-GLCNAC:BETAGAL BETA-1,3-N-ACETYLGLUCOSAMINYLTRANSFERASE-LIKE PROTEIN 1"/>
    <property type="match status" value="1"/>
</dbReference>
<dbReference type="PANTHER" id="PTHR22916">
    <property type="entry name" value="GLYCOSYLTRANSFERASE"/>
    <property type="match status" value="1"/>
</dbReference>
<evidence type="ECO:0000313" key="2">
    <source>
        <dbReference type="EMBL" id="MTU68055.1"/>
    </source>
</evidence>
<dbReference type="AlphaFoldDB" id="A0AA43W0S0"/>
<protein>
    <submittedName>
        <fullName evidence="2">Glycosyltransferase</fullName>
    </submittedName>
</protein>
<dbReference type="Gene3D" id="3.90.550.10">
    <property type="entry name" value="Spore Coat Polysaccharide Biosynthesis Protein SpsA, Chain A"/>
    <property type="match status" value="1"/>
</dbReference>
<accession>A0AA43W0S0</accession>
<proteinExistence type="predicted"/>
<name>A0AA43W0S0_9BACT</name>
<feature type="domain" description="Glycosyltransferase 2-like" evidence="1">
    <location>
        <begin position="6"/>
        <end position="135"/>
    </location>
</feature>
<dbReference type="InterPro" id="IPR001173">
    <property type="entry name" value="Glyco_trans_2-like"/>
</dbReference>
<dbReference type="SUPFAM" id="SSF53448">
    <property type="entry name" value="Nucleotide-diphospho-sugar transferases"/>
    <property type="match status" value="1"/>
</dbReference>
<organism evidence="2 3">
    <name type="scientific">Parabacteroides merdae</name>
    <dbReference type="NCBI Taxonomy" id="46503"/>
    <lineage>
        <taxon>Bacteria</taxon>
        <taxon>Pseudomonadati</taxon>
        <taxon>Bacteroidota</taxon>
        <taxon>Bacteroidia</taxon>
        <taxon>Bacteroidales</taxon>
        <taxon>Tannerellaceae</taxon>
        <taxon>Parabacteroides</taxon>
    </lineage>
</organism>
<sequence length="311" mass="36370">MCPKVSIAIPAYKSAFLKQAIDSVLGQTFADWELIIVNDASPDPVSEIVEEYADPRIRYYANEINIGADAPAENWNKCLGYARGEFFALLCDDDSYDPKFVQTMLELFVKYPDCSVFRSRVRVVDSKDEIITYYPSSPEWEPCEEYIWHILKGLRAQTISEFFYRTDWIRSKKGFDSFPKAWCSDLFSIFRFSEECGIATSRDVLVSFRDSGTNISTRRKFVREKIIAHKIFTSKLNEFLESTSFELKNMLIDLRRNNERVKLSEYLADATFGNFMHLYIHRNSSRYRIPNWCFAKAMELKFAKFIKLIIK</sequence>
<dbReference type="InterPro" id="IPR029044">
    <property type="entry name" value="Nucleotide-diphossugar_trans"/>
</dbReference>
<dbReference type="EMBL" id="WNDA01000003">
    <property type="protein sequence ID" value="MTU68055.1"/>
    <property type="molecule type" value="Genomic_DNA"/>
</dbReference>
<reference evidence="2 3" key="1">
    <citation type="journal article" date="2019" name="Nat. Med.">
        <title>A library of human gut bacterial isolates paired with longitudinal multiomics data enables mechanistic microbiome research.</title>
        <authorList>
            <person name="Poyet M."/>
            <person name="Groussin M."/>
            <person name="Gibbons S.M."/>
            <person name="Avila-Pacheco J."/>
            <person name="Jiang X."/>
            <person name="Kearney S.M."/>
            <person name="Perrotta A.R."/>
            <person name="Berdy B."/>
            <person name="Zhao S."/>
            <person name="Lieberman T.D."/>
            <person name="Swanson P.K."/>
            <person name="Smith M."/>
            <person name="Roesemann S."/>
            <person name="Alexander J.E."/>
            <person name="Rich S.A."/>
            <person name="Livny J."/>
            <person name="Vlamakis H."/>
            <person name="Clish C."/>
            <person name="Bullock K."/>
            <person name="Deik A."/>
            <person name="Scott J."/>
            <person name="Pierce K.A."/>
            <person name="Xavier R.J."/>
            <person name="Alm E.J."/>
        </authorList>
    </citation>
    <scope>NUCLEOTIDE SEQUENCE [LARGE SCALE GENOMIC DNA]</scope>
    <source>
        <strain evidence="2 3">BIOML-A16</strain>
    </source>
</reference>